<evidence type="ECO:0000313" key="2">
    <source>
        <dbReference type="Proteomes" id="UP000251002"/>
    </source>
</evidence>
<comment type="caution">
    <text evidence="1">The sequence shown here is derived from an EMBL/GenBank/DDBJ whole genome shotgun (WGS) entry which is preliminary data.</text>
</comment>
<keyword evidence="2" id="KW-1185">Reference proteome</keyword>
<gene>
    <name evidence="1" type="ORF">DP120_13975</name>
</gene>
<dbReference type="EMBL" id="QLZR01000006">
    <property type="protein sequence ID" value="RAZ75475.1"/>
    <property type="molecule type" value="Genomic_DNA"/>
</dbReference>
<sequence length="69" mass="7840">MKKKIHTYNILLSNGEWLENIRFEGPLEYHFSGVMVSLLPVKDAAGKTIVLNMYHIVKAELLTVEEIGP</sequence>
<accession>A0A365KQU5</accession>
<proteinExistence type="predicted"/>
<name>A0A365KQU5_9BACL</name>
<evidence type="ECO:0000313" key="1">
    <source>
        <dbReference type="EMBL" id="RAZ75475.1"/>
    </source>
</evidence>
<reference evidence="1 2" key="1">
    <citation type="submission" date="2018-06" db="EMBL/GenBank/DDBJ databases">
        <title>The draft genome sequences of strains SCU63 and S1.</title>
        <authorList>
            <person name="Gan L."/>
        </authorList>
    </citation>
    <scope>NUCLEOTIDE SEQUENCE [LARGE SCALE GENOMIC DNA]</scope>
    <source>
        <strain evidence="1 2">SCU63</strain>
    </source>
</reference>
<organism evidence="1 2">
    <name type="scientific">Planococcus halotolerans</name>
    <dbReference type="NCBI Taxonomy" id="2233542"/>
    <lineage>
        <taxon>Bacteria</taxon>
        <taxon>Bacillati</taxon>
        <taxon>Bacillota</taxon>
        <taxon>Bacilli</taxon>
        <taxon>Bacillales</taxon>
        <taxon>Caryophanaceae</taxon>
        <taxon>Planococcus</taxon>
    </lineage>
</organism>
<dbReference type="AlphaFoldDB" id="A0A365KQU5"/>
<dbReference type="Proteomes" id="UP000251002">
    <property type="component" value="Unassembled WGS sequence"/>
</dbReference>
<protein>
    <submittedName>
        <fullName evidence="1">Uncharacterized protein</fullName>
    </submittedName>
</protein>
<dbReference type="RefSeq" id="WP_112224286.1">
    <property type="nucleotide sequence ID" value="NZ_CP047673.1"/>
</dbReference>